<dbReference type="InterPro" id="IPR011992">
    <property type="entry name" value="EF-hand-dom_pair"/>
</dbReference>
<protein>
    <recommendedName>
        <fullName evidence="8">EF-hand domain-containing protein</fullName>
    </recommendedName>
</protein>
<evidence type="ECO:0000256" key="3">
    <source>
        <dbReference type="ARBA" id="ARBA00023212"/>
    </source>
</evidence>
<feature type="domain" description="DM10" evidence="6">
    <location>
        <begin position="1"/>
        <end position="59"/>
    </location>
</feature>
<dbReference type="Gene3D" id="2.30.29.170">
    <property type="match status" value="1"/>
</dbReference>
<dbReference type="PROSITE" id="PS51336">
    <property type="entry name" value="DM10"/>
    <property type="match status" value="1"/>
</dbReference>
<dbReference type="InterPro" id="IPR006602">
    <property type="entry name" value="DM10_dom"/>
</dbReference>
<feature type="domain" description="EF-hand" evidence="5">
    <location>
        <begin position="155"/>
        <end position="190"/>
    </location>
</feature>
<evidence type="ECO:0000256" key="4">
    <source>
        <dbReference type="ARBA" id="ARBA00023273"/>
    </source>
</evidence>
<keyword evidence="2" id="KW-0963">Cytoplasm</keyword>
<dbReference type="GO" id="GO:0005930">
    <property type="term" value="C:axoneme"/>
    <property type="evidence" value="ECO:0007669"/>
    <property type="project" value="UniProtKB-SubCell"/>
</dbReference>
<evidence type="ECO:0000259" key="5">
    <source>
        <dbReference type="PROSITE" id="PS50222"/>
    </source>
</evidence>
<dbReference type="Pfam" id="PF06565">
    <property type="entry name" value="DM10_dom"/>
    <property type="match status" value="1"/>
</dbReference>
<dbReference type="AlphaFoldDB" id="A0A1B6DIZ8"/>
<keyword evidence="3" id="KW-0206">Cytoskeleton</keyword>
<name>A0A1B6DIZ8_9HEMI</name>
<dbReference type="EMBL" id="GEDC01011629">
    <property type="protein sequence ID" value="JAS25669.1"/>
    <property type="molecule type" value="Transcribed_RNA"/>
</dbReference>
<gene>
    <name evidence="7" type="ORF">g.44180</name>
</gene>
<dbReference type="PROSITE" id="PS50222">
    <property type="entry name" value="EF_HAND_2"/>
    <property type="match status" value="1"/>
</dbReference>
<keyword evidence="4" id="KW-0966">Cell projection</keyword>
<evidence type="ECO:0008006" key="8">
    <source>
        <dbReference type="Google" id="ProtNLM"/>
    </source>
</evidence>
<dbReference type="GO" id="GO:0005509">
    <property type="term" value="F:calcium ion binding"/>
    <property type="evidence" value="ECO:0007669"/>
    <property type="project" value="InterPro"/>
</dbReference>
<comment type="subcellular location">
    <subcellularLocation>
        <location evidence="1">Cytoplasm</location>
        <location evidence="1">Cytoskeleton</location>
        <location evidence="1">Cilium axoneme</location>
    </subcellularLocation>
</comment>
<reference evidence="7" key="1">
    <citation type="submission" date="2015-12" db="EMBL/GenBank/DDBJ databases">
        <title>De novo transcriptome assembly of four potential Pierce s Disease insect vectors from Arizona vineyards.</title>
        <authorList>
            <person name="Tassone E.E."/>
        </authorList>
    </citation>
    <scope>NUCLEOTIDE SEQUENCE</scope>
</reference>
<sequence length="276" mass="32132">MLISRRKVIKPGENLLDKDPPACYTQQDLFIGNTICLDGFNMTIIDADEYALRYMELHSCEYPKSNIRLVLDKVKDALKPTYKDFVARHFVNDKLIDISYPKFRESLKSFMKDNLTEHEIMTLARYYSADMHQDSLTNSILQSMIQNELKRFLYNDYERLKETFLHLDKDRKGLIDKKVAYNVLRGAHLPLDVDQIQVLLDRMCSEGDGRINYEDLIYFLDYKRNPAPSIQPVSTVGNLGWTARSLPPVSTFVKCVHFEKFISDLDLEKEIIQQGS</sequence>
<dbReference type="SUPFAM" id="SSF47473">
    <property type="entry name" value="EF-hand"/>
    <property type="match status" value="1"/>
</dbReference>
<evidence type="ECO:0000256" key="2">
    <source>
        <dbReference type="ARBA" id="ARBA00022490"/>
    </source>
</evidence>
<evidence type="ECO:0000256" key="1">
    <source>
        <dbReference type="ARBA" id="ARBA00004430"/>
    </source>
</evidence>
<evidence type="ECO:0000259" key="6">
    <source>
        <dbReference type="PROSITE" id="PS51336"/>
    </source>
</evidence>
<proteinExistence type="predicted"/>
<evidence type="ECO:0000313" key="7">
    <source>
        <dbReference type="EMBL" id="JAS25669.1"/>
    </source>
</evidence>
<dbReference type="Gene3D" id="1.10.238.10">
    <property type="entry name" value="EF-hand"/>
    <property type="match status" value="1"/>
</dbReference>
<organism evidence="7">
    <name type="scientific">Clastoptera arizonana</name>
    <name type="common">Arizona spittle bug</name>
    <dbReference type="NCBI Taxonomy" id="38151"/>
    <lineage>
        <taxon>Eukaryota</taxon>
        <taxon>Metazoa</taxon>
        <taxon>Ecdysozoa</taxon>
        <taxon>Arthropoda</taxon>
        <taxon>Hexapoda</taxon>
        <taxon>Insecta</taxon>
        <taxon>Pterygota</taxon>
        <taxon>Neoptera</taxon>
        <taxon>Paraneoptera</taxon>
        <taxon>Hemiptera</taxon>
        <taxon>Auchenorrhyncha</taxon>
        <taxon>Cercopoidea</taxon>
        <taxon>Clastopteridae</taxon>
        <taxon>Clastoptera</taxon>
    </lineage>
</organism>
<dbReference type="InterPro" id="IPR002048">
    <property type="entry name" value="EF_hand_dom"/>
</dbReference>
<accession>A0A1B6DIZ8</accession>